<evidence type="ECO:0000256" key="2">
    <source>
        <dbReference type="PROSITE-ProRule" id="PRU00169"/>
    </source>
</evidence>
<dbReference type="Pfam" id="PF00072">
    <property type="entry name" value="Response_reg"/>
    <property type="match status" value="1"/>
</dbReference>
<dbReference type="EMBL" id="CP027792">
    <property type="protein sequence ID" value="AVP57218.1"/>
    <property type="molecule type" value="Genomic_DNA"/>
</dbReference>
<dbReference type="GO" id="GO:0000976">
    <property type="term" value="F:transcription cis-regulatory region binding"/>
    <property type="evidence" value="ECO:0007669"/>
    <property type="project" value="TreeGrafter"/>
</dbReference>
<dbReference type="RefSeq" id="WP_106845775.1">
    <property type="nucleotide sequence ID" value="NZ_CP027792.1"/>
</dbReference>
<dbReference type="KEGG" id="melm:C7H73_05750"/>
<evidence type="ECO:0000259" key="3">
    <source>
        <dbReference type="PROSITE" id="PS50110"/>
    </source>
</evidence>
<proteinExistence type="predicted"/>
<feature type="modified residue" description="4-aspartylphosphate" evidence="2">
    <location>
        <position position="56"/>
    </location>
</feature>
<dbReference type="PANTHER" id="PTHR48111">
    <property type="entry name" value="REGULATOR OF RPOS"/>
    <property type="match status" value="1"/>
</dbReference>
<gene>
    <name evidence="5" type="ORF">C7H73_05750</name>
</gene>
<dbReference type="InterPro" id="IPR001789">
    <property type="entry name" value="Sig_transdc_resp-reg_receiver"/>
</dbReference>
<dbReference type="SMART" id="SM00448">
    <property type="entry name" value="REC"/>
    <property type="match status" value="1"/>
</dbReference>
<dbReference type="GO" id="GO:0032993">
    <property type="term" value="C:protein-DNA complex"/>
    <property type="evidence" value="ECO:0007669"/>
    <property type="project" value="TreeGrafter"/>
</dbReference>
<keyword evidence="1 5" id="KW-0238">DNA-binding</keyword>
<dbReference type="GO" id="GO:0006355">
    <property type="term" value="P:regulation of DNA-templated transcription"/>
    <property type="evidence" value="ECO:0007669"/>
    <property type="project" value="TreeGrafter"/>
</dbReference>
<dbReference type="SMART" id="SM00850">
    <property type="entry name" value="LytTR"/>
    <property type="match status" value="1"/>
</dbReference>
<dbReference type="PROSITE" id="PS50110">
    <property type="entry name" value="RESPONSE_REGULATORY"/>
    <property type="match status" value="1"/>
</dbReference>
<dbReference type="InterPro" id="IPR011006">
    <property type="entry name" value="CheY-like_superfamily"/>
</dbReference>
<evidence type="ECO:0000313" key="6">
    <source>
        <dbReference type="Proteomes" id="UP000241829"/>
    </source>
</evidence>
<dbReference type="InterPro" id="IPR007492">
    <property type="entry name" value="LytTR_DNA-bd_dom"/>
</dbReference>
<dbReference type="Gene3D" id="3.40.50.2300">
    <property type="match status" value="1"/>
</dbReference>
<dbReference type="Proteomes" id="UP000241829">
    <property type="component" value="Chromosome"/>
</dbReference>
<keyword evidence="2" id="KW-0597">Phosphoprotein</keyword>
<evidence type="ECO:0000313" key="5">
    <source>
        <dbReference type="EMBL" id="AVP57218.1"/>
    </source>
</evidence>
<dbReference type="GO" id="GO:0000156">
    <property type="term" value="F:phosphorelay response regulator activity"/>
    <property type="evidence" value="ECO:0007669"/>
    <property type="project" value="TreeGrafter"/>
</dbReference>
<accession>A0A2P1NJG2</accession>
<dbReference type="Pfam" id="PF04397">
    <property type="entry name" value="LytTR"/>
    <property type="match status" value="1"/>
</dbReference>
<feature type="domain" description="Response regulatory" evidence="3">
    <location>
        <begin position="2"/>
        <end position="119"/>
    </location>
</feature>
<feature type="domain" description="HTH LytTR-type" evidence="4">
    <location>
        <begin position="141"/>
        <end position="250"/>
    </location>
</feature>
<keyword evidence="6" id="KW-1185">Reference proteome</keyword>
<dbReference type="Gene3D" id="2.40.50.1020">
    <property type="entry name" value="LytTr DNA-binding domain"/>
    <property type="match status" value="1"/>
</dbReference>
<evidence type="ECO:0000259" key="4">
    <source>
        <dbReference type="PROSITE" id="PS50930"/>
    </source>
</evidence>
<dbReference type="OrthoDB" id="236568at2"/>
<dbReference type="PROSITE" id="PS50930">
    <property type="entry name" value="HTH_LYTTR"/>
    <property type="match status" value="1"/>
</dbReference>
<dbReference type="AlphaFoldDB" id="A0A2P1NJG2"/>
<dbReference type="GO" id="GO:0005829">
    <property type="term" value="C:cytosol"/>
    <property type="evidence" value="ECO:0007669"/>
    <property type="project" value="TreeGrafter"/>
</dbReference>
<dbReference type="InterPro" id="IPR039420">
    <property type="entry name" value="WalR-like"/>
</dbReference>
<evidence type="ECO:0000256" key="1">
    <source>
        <dbReference type="ARBA" id="ARBA00023125"/>
    </source>
</evidence>
<organism evidence="5 6">
    <name type="scientific">Pulveribacter suum</name>
    <dbReference type="NCBI Taxonomy" id="2116657"/>
    <lineage>
        <taxon>Bacteria</taxon>
        <taxon>Pseudomonadati</taxon>
        <taxon>Pseudomonadota</taxon>
        <taxon>Betaproteobacteria</taxon>
        <taxon>Burkholderiales</taxon>
        <taxon>Comamonadaceae</taxon>
        <taxon>Pulveribacter</taxon>
    </lineage>
</organism>
<protein>
    <submittedName>
        <fullName evidence="5">DNA-binding response regulator</fullName>
    </submittedName>
</protein>
<name>A0A2P1NJG2_9BURK</name>
<dbReference type="PANTHER" id="PTHR48111:SF3">
    <property type="entry name" value="TRANSCRIPTIONAL REGULATORY PROTEIN BTSR"/>
    <property type="match status" value="1"/>
</dbReference>
<reference evidence="6" key="1">
    <citation type="submission" date="2018-03" db="EMBL/GenBank/DDBJ databases">
        <title>Genome sequencing of Melaminivora sp. strain SC2-7.</title>
        <authorList>
            <person name="Kim S.-J."/>
            <person name="Heo J."/>
            <person name="Ahn J.-H."/>
            <person name="Kwon S.-W."/>
        </authorList>
    </citation>
    <scope>NUCLEOTIDE SEQUENCE [LARGE SCALE GENOMIC DNA]</scope>
    <source>
        <strain evidence="6">SC2-7</strain>
    </source>
</reference>
<sequence>MHILIVDDEPLARSRLRRLLADCGPHYRVAEARHAAEALGQLQVPGACAVDVVLLDIHMPGMDGMALAHQLRALPEPPAIVFVTAHAGHALSAFELDAADYLTKPVRLERLQQALAKARRAMPAAAAASSLPAAPAAGEALVVHERGQTERVPMAEVLYLRAELKYVTVRTPSRSYVIDDPLTELETRHAAHFLRVHRNTLVARHAMRALVRHDAGDGEGEGWAVRLHGLAQPLPVSRRQVAAVREALSED</sequence>
<dbReference type="SUPFAM" id="SSF52172">
    <property type="entry name" value="CheY-like"/>
    <property type="match status" value="1"/>
</dbReference>